<dbReference type="AlphaFoldDB" id="R7Q7D3"/>
<evidence type="ECO:0000313" key="10">
    <source>
        <dbReference type="Proteomes" id="UP000012073"/>
    </source>
</evidence>
<keyword evidence="8" id="KW-0732">Signal</keyword>
<dbReference type="KEGG" id="ccp:CHC_T00002524001"/>
<evidence type="ECO:0000313" key="9">
    <source>
        <dbReference type="EMBL" id="CDF33738.1"/>
    </source>
</evidence>
<protein>
    <submittedName>
        <fullName evidence="9">Uncharacterized protein</fullName>
    </submittedName>
</protein>
<evidence type="ECO:0000256" key="2">
    <source>
        <dbReference type="ARBA" id="ARBA00008370"/>
    </source>
</evidence>
<reference evidence="10" key="1">
    <citation type="journal article" date="2013" name="Proc. Natl. Acad. Sci. U.S.A.">
        <title>Genome structure and metabolic features in the red seaweed Chondrus crispus shed light on evolution of the Archaeplastida.</title>
        <authorList>
            <person name="Collen J."/>
            <person name="Porcel B."/>
            <person name="Carre W."/>
            <person name="Ball S.G."/>
            <person name="Chaparro C."/>
            <person name="Tonon T."/>
            <person name="Barbeyron T."/>
            <person name="Michel G."/>
            <person name="Noel B."/>
            <person name="Valentin K."/>
            <person name="Elias M."/>
            <person name="Artiguenave F."/>
            <person name="Arun A."/>
            <person name="Aury J.M."/>
            <person name="Barbosa-Neto J.F."/>
            <person name="Bothwell J.H."/>
            <person name="Bouget F.Y."/>
            <person name="Brillet L."/>
            <person name="Cabello-Hurtado F."/>
            <person name="Capella-Gutierrez S."/>
            <person name="Charrier B."/>
            <person name="Cladiere L."/>
            <person name="Cock J.M."/>
            <person name="Coelho S.M."/>
            <person name="Colleoni C."/>
            <person name="Czjzek M."/>
            <person name="Da Silva C."/>
            <person name="Delage L."/>
            <person name="Denoeud F."/>
            <person name="Deschamps P."/>
            <person name="Dittami S.M."/>
            <person name="Gabaldon T."/>
            <person name="Gachon C.M."/>
            <person name="Groisillier A."/>
            <person name="Herve C."/>
            <person name="Jabbari K."/>
            <person name="Katinka M."/>
            <person name="Kloareg B."/>
            <person name="Kowalczyk N."/>
            <person name="Labadie K."/>
            <person name="Leblanc C."/>
            <person name="Lopez P.J."/>
            <person name="McLachlan D.H."/>
            <person name="Meslet-Cladiere L."/>
            <person name="Moustafa A."/>
            <person name="Nehr Z."/>
            <person name="Nyvall Collen P."/>
            <person name="Panaud O."/>
            <person name="Partensky F."/>
            <person name="Poulain J."/>
            <person name="Rensing S.A."/>
            <person name="Rousvoal S."/>
            <person name="Samson G."/>
            <person name="Symeonidi A."/>
            <person name="Weissenbach J."/>
            <person name="Zambounis A."/>
            <person name="Wincker P."/>
            <person name="Boyen C."/>
        </authorList>
    </citation>
    <scope>NUCLEOTIDE SEQUENCE [LARGE SCALE GENOMIC DNA]</scope>
    <source>
        <strain evidence="10">cv. Stackhouse</strain>
    </source>
</reference>
<comment type="similarity">
    <text evidence="2">Belongs to the COX16 family.</text>
</comment>
<feature type="signal peptide" evidence="8">
    <location>
        <begin position="1"/>
        <end position="25"/>
    </location>
</feature>
<comment type="subcellular location">
    <subcellularLocation>
        <location evidence="1">Mitochondrion inner membrane</location>
        <topology evidence="1">Single-pass membrane protein</topology>
    </subcellularLocation>
</comment>
<gene>
    <name evidence="9" type="ORF">CHC_T00002524001</name>
</gene>
<name>R7Q7D3_CHOCR</name>
<evidence type="ECO:0000256" key="4">
    <source>
        <dbReference type="ARBA" id="ARBA00022792"/>
    </source>
</evidence>
<organism evidence="9 10">
    <name type="scientific">Chondrus crispus</name>
    <name type="common">Carrageen Irish moss</name>
    <name type="synonym">Polymorpha crispa</name>
    <dbReference type="NCBI Taxonomy" id="2769"/>
    <lineage>
        <taxon>Eukaryota</taxon>
        <taxon>Rhodophyta</taxon>
        <taxon>Florideophyceae</taxon>
        <taxon>Rhodymeniophycidae</taxon>
        <taxon>Gigartinales</taxon>
        <taxon>Gigartinaceae</taxon>
        <taxon>Chondrus</taxon>
    </lineage>
</organism>
<evidence type="ECO:0000256" key="3">
    <source>
        <dbReference type="ARBA" id="ARBA00022692"/>
    </source>
</evidence>
<dbReference type="GeneID" id="17321272"/>
<keyword evidence="4" id="KW-0999">Mitochondrion inner membrane</keyword>
<keyword evidence="10" id="KW-1185">Reference proteome</keyword>
<evidence type="ECO:0000256" key="8">
    <source>
        <dbReference type="SAM" id="SignalP"/>
    </source>
</evidence>
<dbReference type="RefSeq" id="XP_005713557.1">
    <property type="nucleotide sequence ID" value="XM_005713500.1"/>
</dbReference>
<dbReference type="GO" id="GO:0005743">
    <property type="term" value="C:mitochondrial inner membrane"/>
    <property type="evidence" value="ECO:0007669"/>
    <property type="project" value="UniProtKB-SubCell"/>
</dbReference>
<keyword evidence="3" id="KW-0812">Transmembrane</keyword>
<evidence type="ECO:0000256" key="1">
    <source>
        <dbReference type="ARBA" id="ARBA00004434"/>
    </source>
</evidence>
<dbReference type="Pfam" id="PF14138">
    <property type="entry name" value="COX16"/>
    <property type="match status" value="1"/>
</dbReference>
<evidence type="ECO:0000256" key="5">
    <source>
        <dbReference type="ARBA" id="ARBA00022989"/>
    </source>
</evidence>
<dbReference type="EMBL" id="HG001656">
    <property type="protein sequence ID" value="CDF33738.1"/>
    <property type="molecule type" value="Genomic_DNA"/>
</dbReference>
<dbReference type="Proteomes" id="UP000012073">
    <property type="component" value="Unassembled WGS sequence"/>
</dbReference>
<evidence type="ECO:0000256" key="7">
    <source>
        <dbReference type="ARBA" id="ARBA00023136"/>
    </source>
</evidence>
<keyword evidence="5" id="KW-1133">Transmembrane helix</keyword>
<dbReference type="InterPro" id="IPR020164">
    <property type="entry name" value="Cyt_c_Oxase_assmbl_COX16"/>
</dbReference>
<evidence type="ECO:0000256" key="6">
    <source>
        <dbReference type="ARBA" id="ARBA00023128"/>
    </source>
</evidence>
<keyword evidence="6" id="KW-0496">Mitochondrion</keyword>
<feature type="chain" id="PRO_5004442626" evidence="8">
    <location>
        <begin position="26"/>
        <end position="81"/>
    </location>
</feature>
<accession>R7Q7D3</accession>
<sequence length="81" mass="9093">MPPPAKPFLTFGLPFLTFMVAGLQGLAYINRGRYEVKDEVAKQQALMSTENKVVLPPRRNLAELEIPPVTDYDIVPVPRPE</sequence>
<keyword evidence="7" id="KW-0472">Membrane</keyword>
<proteinExistence type="inferred from homology"/>
<dbReference type="Gramene" id="CDF33738">
    <property type="protein sequence ID" value="CDF33738"/>
    <property type="gene ID" value="CHC_T00002524001"/>
</dbReference>